<feature type="chain" id="PRO_5047196623" evidence="2">
    <location>
        <begin position="20"/>
        <end position="464"/>
    </location>
</feature>
<proteinExistence type="predicted"/>
<evidence type="ECO:0000256" key="1">
    <source>
        <dbReference type="ARBA" id="ARBA00022801"/>
    </source>
</evidence>
<feature type="domain" description="Sialate O-acetylesterase" evidence="3">
    <location>
        <begin position="104"/>
        <end position="349"/>
    </location>
</feature>
<sequence>MLRYLMMAVLAGFHVAASAQIRLPDVLSDNMVLQRNDSALLWGWAAPGEKIRIKASWKSTPDSAVATGNSIWKVKIRTPEGGGPYTISLRGRNTIELKNILIGEVWICSGQSNMEWSGNHGLPDIKAELATCADDQLRFFQVPKITSDHPQDDVPGVWTACDSNTLKPFSAVAYYFGKELRKKLGVPVALINSSWGGTPAEVWTPAELVTGAPALAAAAAKQGVANYRPHEPGKTYNAMIAPLTNFRIAGAIWYQGESNAHTANTYQPLMETLIGSWRKAWNIDFPFYYVQIAPFKHGPGTLRGSLLRESQSQTLSFPKTGMAVITDLVDDTTNIHPINKHDVGLRLAKIALGDHYGKKEGEFRSPAYDRMEKKNNQIVLHFKHAANGLELKNGKAKEWYIAGADRKFVPADVKVKGNTVTVSAKGIAEPEAVRFSFNNAAIGNIFSKEGLPVDPFRTDSWPEQ</sequence>
<dbReference type="InterPro" id="IPR039329">
    <property type="entry name" value="SIAE"/>
</dbReference>
<keyword evidence="2" id="KW-0732">Signal</keyword>
<dbReference type="Proteomes" id="UP001485459">
    <property type="component" value="Chromosome"/>
</dbReference>
<keyword evidence="1" id="KW-0378">Hydrolase</keyword>
<name>A0ABZ2YVD4_9BACT</name>
<protein>
    <submittedName>
        <fullName evidence="4">Sialate O-acetylesterase</fullName>
    </submittedName>
</protein>
<dbReference type="InterPro" id="IPR036514">
    <property type="entry name" value="SGNH_hydro_sf"/>
</dbReference>
<dbReference type="PANTHER" id="PTHR22901">
    <property type="entry name" value="SIALATE O-ACETYLESTERASE"/>
    <property type="match status" value="1"/>
</dbReference>
<keyword evidence="5" id="KW-1185">Reference proteome</keyword>
<dbReference type="SUPFAM" id="SSF52266">
    <property type="entry name" value="SGNH hydrolase"/>
    <property type="match status" value="1"/>
</dbReference>
<evidence type="ECO:0000259" key="3">
    <source>
        <dbReference type="Pfam" id="PF03629"/>
    </source>
</evidence>
<accession>A0ABZ2YVD4</accession>
<evidence type="ECO:0000256" key="2">
    <source>
        <dbReference type="SAM" id="SignalP"/>
    </source>
</evidence>
<feature type="signal peptide" evidence="2">
    <location>
        <begin position="1"/>
        <end position="19"/>
    </location>
</feature>
<evidence type="ECO:0000313" key="4">
    <source>
        <dbReference type="EMBL" id="WZN43220.1"/>
    </source>
</evidence>
<dbReference type="RefSeq" id="WP_341838037.1">
    <property type="nucleotide sequence ID" value="NZ_CP149822.1"/>
</dbReference>
<dbReference type="PANTHER" id="PTHR22901:SF0">
    <property type="entry name" value="SIALATE O-ACETYLESTERASE"/>
    <property type="match status" value="1"/>
</dbReference>
<dbReference type="Pfam" id="PF03629">
    <property type="entry name" value="SASA"/>
    <property type="match status" value="1"/>
</dbReference>
<dbReference type="InterPro" id="IPR005181">
    <property type="entry name" value="SASA"/>
</dbReference>
<dbReference type="Gene3D" id="3.40.50.1110">
    <property type="entry name" value="SGNH hydrolase"/>
    <property type="match status" value="1"/>
</dbReference>
<gene>
    <name evidence="4" type="ORF">WJU16_09265</name>
</gene>
<evidence type="ECO:0000313" key="5">
    <source>
        <dbReference type="Proteomes" id="UP001485459"/>
    </source>
</evidence>
<dbReference type="EMBL" id="CP149822">
    <property type="protein sequence ID" value="WZN43220.1"/>
    <property type="molecule type" value="Genomic_DNA"/>
</dbReference>
<reference evidence="5" key="1">
    <citation type="submission" date="2024-03" db="EMBL/GenBank/DDBJ databases">
        <title>Chitinophaga horti sp. nov., isolated from garden soil.</title>
        <authorList>
            <person name="Lee D.S."/>
            <person name="Han D.M."/>
            <person name="Baek J.H."/>
            <person name="Choi D.G."/>
            <person name="Jeon J.H."/>
            <person name="Jeon C.O."/>
        </authorList>
    </citation>
    <scope>NUCLEOTIDE SEQUENCE [LARGE SCALE GENOMIC DNA]</scope>
    <source>
        <strain evidence="5">GPA1</strain>
    </source>
</reference>
<organism evidence="4 5">
    <name type="scientific">Chitinophaga pollutisoli</name>
    <dbReference type="NCBI Taxonomy" id="3133966"/>
    <lineage>
        <taxon>Bacteria</taxon>
        <taxon>Pseudomonadati</taxon>
        <taxon>Bacteroidota</taxon>
        <taxon>Chitinophagia</taxon>
        <taxon>Chitinophagales</taxon>
        <taxon>Chitinophagaceae</taxon>
        <taxon>Chitinophaga</taxon>
    </lineage>
</organism>